<feature type="signal peptide" evidence="1">
    <location>
        <begin position="1"/>
        <end position="21"/>
    </location>
</feature>
<evidence type="ECO:0000313" key="2">
    <source>
        <dbReference type="EMBL" id="CAH0394966.1"/>
    </source>
</evidence>
<accession>A0A9P0AKU3</accession>
<keyword evidence="3" id="KW-1185">Reference proteome</keyword>
<sequence>MQLGTYLLAVFCGFSFGSTNALFYVEFEGVNEQGNKNDLWLFECRRRSPKKLRSVKEGNPHAIHDPSAMDGVHDAVWWRYVYCERHTDEKRIRNIYRTVNFIAVRVELDPVSVPHADPPRTVRIGIPFQPLDYPPFREDVQKIQYDDEKVNDLCEKKVLDCSSKESFLNFLSITNLQSVMKPDITVMARLAAFVNSMNRVVNNMYLDAQRSVFEGFFKYRGQARQTQLRAIAQHRVDIKEGTDLLLPEMLDPCFITAFQKKTNDTAEFLRSLADDYCTSYCKFLAAAARFVNCATRYKCDQLLWGRCREFAGVRNVCFCVQAPYVFSFWAARDIVASQRWIPGAGFVRMTLCNNALLNYKFL</sequence>
<protein>
    <submittedName>
        <fullName evidence="2">Uncharacterized protein</fullName>
    </submittedName>
</protein>
<gene>
    <name evidence="2" type="ORF">BEMITA_LOCUS13209</name>
</gene>
<evidence type="ECO:0000256" key="1">
    <source>
        <dbReference type="SAM" id="SignalP"/>
    </source>
</evidence>
<reference evidence="2" key="1">
    <citation type="submission" date="2021-12" db="EMBL/GenBank/DDBJ databases">
        <authorList>
            <person name="King R."/>
        </authorList>
    </citation>
    <scope>NUCLEOTIDE SEQUENCE</scope>
</reference>
<dbReference type="Proteomes" id="UP001152759">
    <property type="component" value="Chromosome 8"/>
</dbReference>
<dbReference type="EMBL" id="OU963869">
    <property type="protein sequence ID" value="CAH0394966.1"/>
    <property type="molecule type" value="Genomic_DNA"/>
</dbReference>
<keyword evidence="1" id="KW-0732">Signal</keyword>
<name>A0A9P0AKU3_BEMTA</name>
<dbReference type="AlphaFoldDB" id="A0A9P0AKU3"/>
<evidence type="ECO:0000313" key="3">
    <source>
        <dbReference type="Proteomes" id="UP001152759"/>
    </source>
</evidence>
<feature type="chain" id="PRO_5040217430" evidence="1">
    <location>
        <begin position="22"/>
        <end position="362"/>
    </location>
</feature>
<proteinExistence type="predicted"/>
<organism evidence="2 3">
    <name type="scientific">Bemisia tabaci</name>
    <name type="common">Sweetpotato whitefly</name>
    <name type="synonym">Aleurodes tabaci</name>
    <dbReference type="NCBI Taxonomy" id="7038"/>
    <lineage>
        <taxon>Eukaryota</taxon>
        <taxon>Metazoa</taxon>
        <taxon>Ecdysozoa</taxon>
        <taxon>Arthropoda</taxon>
        <taxon>Hexapoda</taxon>
        <taxon>Insecta</taxon>
        <taxon>Pterygota</taxon>
        <taxon>Neoptera</taxon>
        <taxon>Paraneoptera</taxon>
        <taxon>Hemiptera</taxon>
        <taxon>Sternorrhyncha</taxon>
        <taxon>Aleyrodoidea</taxon>
        <taxon>Aleyrodidae</taxon>
        <taxon>Aleyrodinae</taxon>
        <taxon>Bemisia</taxon>
    </lineage>
</organism>